<comment type="subcellular location">
    <subcellularLocation>
        <location evidence="1">Cell inner membrane</location>
        <topology evidence="1">Multi-pass membrane protein</topology>
    </subcellularLocation>
</comment>
<dbReference type="GO" id="GO:0005886">
    <property type="term" value="C:plasma membrane"/>
    <property type="evidence" value="ECO:0007669"/>
    <property type="project" value="UniProtKB-SubCell"/>
</dbReference>
<dbReference type="EMBL" id="FPCA01000005">
    <property type="protein sequence ID" value="SFU95686.1"/>
    <property type="molecule type" value="Genomic_DNA"/>
</dbReference>
<evidence type="ECO:0000313" key="10">
    <source>
        <dbReference type="EMBL" id="SFU95686.1"/>
    </source>
</evidence>
<dbReference type="PANTHER" id="PTHR30574:SF1">
    <property type="entry name" value="SULPHUR TRANSPORT DOMAIN-CONTAINING PROTEIN"/>
    <property type="match status" value="1"/>
</dbReference>
<keyword evidence="7 9" id="KW-0472">Membrane</keyword>
<evidence type="ECO:0000256" key="7">
    <source>
        <dbReference type="ARBA" id="ARBA00023136"/>
    </source>
</evidence>
<organism evidence="10 11">
    <name type="scientific">Pontibacter akesuensis</name>
    <dbReference type="NCBI Taxonomy" id="388950"/>
    <lineage>
        <taxon>Bacteria</taxon>
        <taxon>Pseudomonadati</taxon>
        <taxon>Bacteroidota</taxon>
        <taxon>Cytophagia</taxon>
        <taxon>Cytophagales</taxon>
        <taxon>Hymenobacteraceae</taxon>
        <taxon>Pontibacter</taxon>
    </lineage>
</organism>
<dbReference type="STRING" id="388950.GCA_001611675_02955"/>
<evidence type="ECO:0000256" key="9">
    <source>
        <dbReference type="SAM" id="Phobius"/>
    </source>
</evidence>
<proteinExistence type="inferred from homology"/>
<keyword evidence="11" id="KW-1185">Reference proteome</keyword>
<gene>
    <name evidence="10" type="ORF">SAMN04487941_3619</name>
</gene>
<keyword evidence="4" id="KW-0997">Cell inner membrane</keyword>
<evidence type="ECO:0000256" key="8">
    <source>
        <dbReference type="ARBA" id="ARBA00035655"/>
    </source>
</evidence>
<feature type="transmembrane region" description="Helical" evidence="9">
    <location>
        <begin position="62"/>
        <end position="82"/>
    </location>
</feature>
<evidence type="ECO:0000256" key="6">
    <source>
        <dbReference type="ARBA" id="ARBA00022989"/>
    </source>
</evidence>
<protein>
    <submittedName>
        <fullName evidence="10">Uncharacterized protein</fullName>
    </submittedName>
</protein>
<dbReference type="Proteomes" id="UP000182491">
    <property type="component" value="Unassembled WGS sequence"/>
</dbReference>
<feature type="transmembrane region" description="Helical" evidence="9">
    <location>
        <begin position="12"/>
        <end position="29"/>
    </location>
</feature>
<reference evidence="11" key="1">
    <citation type="submission" date="2016-10" db="EMBL/GenBank/DDBJ databases">
        <authorList>
            <person name="Varghese N."/>
        </authorList>
    </citation>
    <scope>NUCLEOTIDE SEQUENCE [LARGE SCALE GENOMIC DNA]</scope>
    <source>
        <strain evidence="11">DSM 18820</strain>
    </source>
</reference>
<dbReference type="PANTHER" id="PTHR30574">
    <property type="entry name" value="INNER MEMBRANE PROTEIN YEDE"/>
    <property type="match status" value="1"/>
</dbReference>
<evidence type="ECO:0000256" key="4">
    <source>
        <dbReference type="ARBA" id="ARBA00022519"/>
    </source>
</evidence>
<accession>A0A1I7KE79</accession>
<dbReference type="RefSeq" id="WP_068838868.1">
    <property type="nucleotide sequence ID" value="NZ_BMXC01000006.1"/>
</dbReference>
<evidence type="ECO:0000313" key="11">
    <source>
        <dbReference type="Proteomes" id="UP000182491"/>
    </source>
</evidence>
<sequence length="185" mass="19777">MIALLSQPWPWYVSGAVIALVMVLLLFFGKSFGFSSNLRTICAACGAGRHVKFFDFDWRAQIWNLLFLVGAILGGFISAEFLTSNEAVQISQATVQDLRALGISAPDDLQPEEIFGLEALLTVKGFLVLLLGGFAIGFGTRYAGGCTSGHAISGLSNLQLPSLIAVIGFFIGGLITTFVLLPLIF</sequence>
<dbReference type="AlphaFoldDB" id="A0A1I7KE79"/>
<keyword evidence="3" id="KW-1003">Cell membrane</keyword>
<name>A0A1I7KE79_9BACT</name>
<dbReference type="Pfam" id="PF04143">
    <property type="entry name" value="Sulf_transp"/>
    <property type="match status" value="1"/>
</dbReference>
<dbReference type="InterPro" id="IPR007272">
    <property type="entry name" value="Sulf_transp_TsuA/YedE"/>
</dbReference>
<evidence type="ECO:0000256" key="5">
    <source>
        <dbReference type="ARBA" id="ARBA00022692"/>
    </source>
</evidence>
<evidence type="ECO:0000256" key="2">
    <source>
        <dbReference type="ARBA" id="ARBA00022448"/>
    </source>
</evidence>
<feature type="transmembrane region" description="Helical" evidence="9">
    <location>
        <begin position="119"/>
        <end position="139"/>
    </location>
</feature>
<dbReference type="OrthoDB" id="9814020at2"/>
<comment type="similarity">
    <text evidence="8">Belongs to the TsuA/YedE (TC 9.B.102) family.</text>
</comment>
<keyword evidence="2" id="KW-0813">Transport</keyword>
<feature type="transmembrane region" description="Helical" evidence="9">
    <location>
        <begin position="160"/>
        <end position="184"/>
    </location>
</feature>
<keyword evidence="5 9" id="KW-0812">Transmembrane</keyword>
<keyword evidence="6 9" id="KW-1133">Transmembrane helix</keyword>
<evidence type="ECO:0000256" key="1">
    <source>
        <dbReference type="ARBA" id="ARBA00004429"/>
    </source>
</evidence>
<evidence type="ECO:0000256" key="3">
    <source>
        <dbReference type="ARBA" id="ARBA00022475"/>
    </source>
</evidence>